<feature type="non-terminal residue" evidence="3">
    <location>
        <position position="1"/>
    </location>
</feature>
<dbReference type="EMBL" id="KI692212">
    <property type="protein sequence ID" value="ETM48992.1"/>
    <property type="molecule type" value="Genomic_DNA"/>
</dbReference>
<protein>
    <submittedName>
        <fullName evidence="3">Uncharacterized protein</fullName>
    </submittedName>
</protein>
<feature type="compositionally biased region" description="Gly residues" evidence="1">
    <location>
        <begin position="27"/>
        <end position="37"/>
    </location>
</feature>
<name>W2NK05_PHYNI</name>
<reference evidence="2" key="1">
    <citation type="submission" date="2013-11" db="EMBL/GenBank/DDBJ databases">
        <title>The Genome Sequence of Phytophthora parasitica CHvinca01.</title>
        <authorList>
            <consortium name="The Broad Institute Genomics Platform"/>
            <person name="Russ C."/>
            <person name="Tyler B."/>
            <person name="Panabieres F."/>
            <person name="Shan W."/>
            <person name="Tripathy S."/>
            <person name="Grunwald N."/>
            <person name="Machado M."/>
            <person name="Johnson C.S."/>
            <person name="Arredondo F."/>
            <person name="Hong C."/>
            <person name="Coffey M."/>
            <person name="Young S.K."/>
            <person name="Zeng Q."/>
            <person name="Gargeya S."/>
            <person name="Fitzgerald M."/>
            <person name="Abouelleil A."/>
            <person name="Alvarado L."/>
            <person name="Chapman S.B."/>
            <person name="Gainer-Dewar J."/>
            <person name="Goldberg J."/>
            <person name="Griggs A."/>
            <person name="Gujja S."/>
            <person name="Hansen M."/>
            <person name="Howarth C."/>
            <person name="Imamovic A."/>
            <person name="Ireland A."/>
            <person name="Larimer J."/>
            <person name="McCowan C."/>
            <person name="Murphy C."/>
            <person name="Pearson M."/>
            <person name="Poon T.W."/>
            <person name="Priest M."/>
            <person name="Roberts A."/>
            <person name="Saif S."/>
            <person name="Shea T."/>
            <person name="Sykes S."/>
            <person name="Wortman J."/>
            <person name="Nusbaum C."/>
            <person name="Birren B."/>
        </authorList>
    </citation>
    <scope>NUCLEOTIDE SEQUENCE [LARGE SCALE GENOMIC DNA]</scope>
    <source>
        <strain evidence="2">CHvinca01</strain>
    </source>
</reference>
<feature type="region of interest" description="Disordered" evidence="1">
    <location>
        <begin position="15"/>
        <end position="57"/>
    </location>
</feature>
<organism evidence="3">
    <name type="scientific">Phytophthora nicotianae</name>
    <name type="common">Potato buckeye rot agent</name>
    <name type="synonym">Phytophthora parasitica</name>
    <dbReference type="NCBI Taxonomy" id="4792"/>
    <lineage>
        <taxon>Eukaryota</taxon>
        <taxon>Sar</taxon>
        <taxon>Stramenopiles</taxon>
        <taxon>Oomycota</taxon>
        <taxon>Peronosporomycetes</taxon>
        <taxon>Peronosporales</taxon>
        <taxon>Peronosporaceae</taxon>
        <taxon>Phytophthora</taxon>
    </lineage>
</organism>
<accession>W2NK05</accession>
<dbReference type="EMBL" id="KI678965">
    <property type="protein sequence ID" value="ETL95803.1"/>
    <property type="molecule type" value="Genomic_DNA"/>
</dbReference>
<dbReference type="Proteomes" id="UP000054532">
    <property type="component" value="Unassembled WGS sequence"/>
</dbReference>
<evidence type="ECO:0000256" key="1">
    <source>
        <dbReference type="SAM" id="MobiDB-lite"/>
    </source>
</evidence>
<reference evidence="3" key="2">
    <citation type="submission" date="2013-11" db="EMBL/GenBank/DDBJ databases">
        <title>The Genome Sequence of Phytophthora parasitica IAC_01/95.</title>
        <authorList>
            <consortium name="The Broad Institute Genomics Platform"/>
            <person name="Russ C."/>
            <person name="Tyler B."/>
            <person name="Panabieres F."/>
            <person name="Shan W."/>
            <person name="Tripathy S."/>
            <person name="Grunwald N."/>
            <person name="Machado M."/>
            <person name="Johnson C.S."/>
            <person name="Arredondo F."/>
            <person name="Hong C."/>
            <person name="Coffey M."/>
            <person name="Young S.K."/>
            <person name="Zeng Q."/>
            <person name="Gargeya S."/>
            <person name="Fitzgerald M."/>
            <person name="Abouelleil A."/>
            <person name="Alvarado L."/>
            <person name="Chapman S.B."/>
            <person name="Gainer-Dewar J."/>
            <person name="Goldberg J."/>
            <person name="Griggs A."/>
            <person name="Gujja S."/>
            <person name="Hansen M."/>
            <person name="Howarth C."/>
            <person name="Imamovic A."/>
            <person name="Ireland A."/>
            <person name="Larimer J."/>
            <person name="McCowan C."/>
            <person name="Murphy C."/>
            <person name="Pearson M."/>
            <person name="Poon T.W."/>
            <person name="Priest M."/>
            <person name="Roberts A."/>
            <person name="Saif S."/>
            <person name="Shea T."/>
            <person name="Sykes S."/>
            <person name="Wortman J."/>
            <person name="Nusbaum C."/>
            <person name="Birren B."/>
        </authorList>
    </citation>
    <scope>NUCLEOTIDE SEQUENCE [LARGE SCALE GENOMIC DNA]</scope>
    <source>
        <strain evidence="3">IAC_01/95</strain>
    </source>
</reference>
<gene>
    <name evidence="3" type="ORF">L914_06558</name>
    <name evidence="2" type="ORF">L917_06456</name>
</gene>
<proteinExistence type="predicted"/>
<dbReference type="AlphaFoldDB" id="W2NK05"/>
<evidence type="ECO:0000313" key="2">
    <source>
        <dbReference type="EMBL" id="ETL95803.1"/>
    </source>
</evidence>
<evidence type="ECO:0000313" key="3">
    <source>
        <dbReference type="EMBL" id="ETM48992.1"/>
    </source>
</evidence>
<dbReference type="Proteomes" id="UP000054423">
    <property type="component" value="Unassembled WGS sequence"/>
</dbReference>
<feature type="non-terminal residue" evidence="3">
    <location>
        <position position="57"/>
    </location>
</feature>
<sequence>GYVIKNSRVLRRKESSLEADGVCGDRQGLGGMGGPEGGIPKSEDITLSISRDSALEK</sequence>